<dbReference type="SUPFAM" id="SSF53187">
    <property type="entry name" value="Zn-dependent exopeptidases"/>
    <property type="match status" value="1"/>
</dbReference>
<dbReference type="Pfam" id="PF05013">
    <property type="entry name" value="FGase"/>
    <property type="match status" value="1"/>
</dbReference>
<evidence type="ECO:0000313" key="1">
    <source>
        <dbReference type="EMBL" id="UUX49419.1"/>
    </source>
</evidence>
<proteinExistence type="predicted"/>
<protein>
    <submittedName>
        <fullName evidence="1">N-formylglutamate amidohydrolase</fullName>
    </submittedName>
</protein>
<name>A0A9J7AP73_9PROT</name>
<accession>A0A9J7AP73</accession>
<dbReference type="PIRSF" id="PIRSF029730">
    <property type="entry name" value="UCP029730"/>
    <property type="match status" value="1"/>
</dbReference>
<dbReference type="InterPro" id="IPR011227">
    <property type="entry name" value="UCP029730"/>
</dbReference>
<keyword evidence="2" id="KW-1185">Reference proteome</keyword>
<dbReference type="Proteomes" id="UP001060336">
    <property type="component" value="Chromosome"/>
</dbReference>
<reference evidence="1" key="1">
    <citation type="submission" date="2022-08" db="EMBL/GenBank/DDBJ databases">
        <title>Nisaea acidiphila sp. nov., isolated from a marine algal debris and emended description of the genus Nisaea Urios et al. 2008.</title>
        <authorList>
            <person name="Kwon K."/>
        </authorList>
    </citation>
    <scope>NUCLEOTIDE SEQUENCE</scope>
    <source>
        <strain evidence="1">MEBiC11861</strain>
    </source>
</reference>
<evidence type="ECO:0000313" key="2">
    <source>
        <dbReference type="Proteomes" id="UP001060336"/>
    </source>
</evidence>
<dbReference type="Gene3D" id="3.40.630.40">
    <property type="entry name" value="Zn-dependent exopeptidases"/>
    <property type="match status" value="1"/>
</dbReference>
<dbReference type="AlphaFoldDB" id="A0A9J7AP73"/>
<dbReference type="EMBL" id="CP102480">
    <property type="protein sequence ID" value="UUX49419.1"/>
    <property type="molecule type" value="Genomic_DNA"/>
</dbReference>
<organism evidence="1 2">
    <name type="scientific">Nisaea acidiphila</name>
    <dbReference type="NCBI Taxonomy" id="1862145"/>
    <lineage>
        <taxon>Bacteria</taxon>
        <taxon>Pseudomonadati</taxon>
        <taxon>Pseudomonadota</taxon>
        <taxon>Alphaproteobacteria</taxon>
        <taxon>Rhodospirillales</taxon>
        <taxon>Thalassobaculaceae</taxon>
        <taxon>Nisaea</taxon>
    </lineage>
</organism>
<dbReference type="InterPro" id="IPR007709">
    <property type="entry name" value="N-FG_amidohydro"/>
</dbReference>
<gene>
    <name evidence="1" type="ORF">NUH88_18705</name>
</gene>
<dbReference type="RefSeq" id="WP_257768061.1">
    <property type="nucleotide sequence ID" value="NZ_CP102480.1"/>
</dbReference>
<sequence length="270" mass="28457">MASSAQPIAEGAAWGNPVSVTNESGKGAAVVVCEHASNQIPPHLDGLGLDEAARQSHVAWDPGALPVASIMAATLDAPLVSSTVSRLVYDCNRPPEAESAMPSVSEIYQIPGNAGLSAADRAERVDMVYTPFRETLKGVIGRRLASGKPTAIVTVHSFTPTYKGVERPFDIGILHDTDSRLADAMLAQADAFEGLNVRRNEPYGPVDGVTHTLKLHALPHGLLNVMIEIRNDIIREAAQQRAMADILSGAVARALELCAAAGDSSNPDKV</sequence>
<dbReference type="KEGG" id="naci:NUH88_18705"/>